<feature type="compositionally biased region" description="Low complexity" evidence="3">
    <location>
        <begin position="9"/>
        <end position="20"/>
    </location>
</feature>
<proteinExistence type="predicted"/>
<dbReference type="SUPFAM" id="SSF54791">
    <property type="entry name" value="Eukaryotic type KH-domain (KH-domain type I)"/>
    <property type="match status" value="8"/>
</dbReference>
<feature type="domain" description="K Homology" evidence="4">
    <location>
        <begin position="1107"/>
        <end position="1179"/>
    </location>
</feature>
<evidence type="ECO:0000313" key="5">
    <source>
        <dbReference type="EMBL" id="EQC36840.1"/>
    </source>
</evidence>
<name>T0QS55_SAPDV</name>
<evidence type="ECO:0000256" key="1">
    <source>
        <dbReference type="ARBA" id="ARBA00022737"/>
    </source>
</evidence>
<feature type="region of interest" description="Disordered" evidence="3">
    <location>
        <begin position="1"/>
        <end position="48"/>
    </location>
</feature>
<dbReference type="Gene3D" id="3.30.310.210">
    <property type="match status" value="1"/>
</dbReference>
<feature type="domain" description="K Homology" evidence="4">
    <location>
        <begin position="319"/>
        <end position="384"/>
    </location>
</feature>
<accession>T0QS55</accession>
<dbReference type="GO" id="GO:0003723">
    <property type="term" value="F:RNA binding"/>
    <property type="evidence" value="ECO:0007669"/>
    <property type="project" value="UniProtKB-UniRule"/>
</dbReference>
<feature type="domain" description="K Homology" evidence="4">
    <location>
        <begin position="611"/>
        <end position="682"/>
    </location>
</feature>
<feature type="domain" description="K Homology" evidence="4">
    <location>
        <begin position="256"/>
        <end position="316"/>
    </location>
</feature>
<dbReference type="InterPro" id="IPR004088">
    <property type="entry name" value="KH_dom_type_1"/>
</dbReference>
<dbReference type="OMA" id="FFAEFLM"/>
<gene>
    <name evidence="5" type="ORF">SDRG_05670</name>
</gene>
<evidence type="ECO:0000259" key="4">
    <source>
        <dbReference type="SMART" id="SM00322"/>
    </source>
</evidence>
<dbReference type="Proteomes" id="UP000030762">
    <property type="component" value="Unassembled WGS sequence"/>
</dbReference>
<feature type="domain" description="K Homology" evidence="4">
    <location>
        <begin position="469"/>
        <end position="532"/>
    </location>
</feature>
<sequence length="1282" mass="137784">MSGKGGKGKTPATKAAKQPAQAPPAAPAKAASKAAPKPASPKAKAPVVTPELVAQKKALLESLSTSKVTMARDAKAADEELAKLLKTPKARVQGTVAQLEEEAKQLEFRRTTTSMSLNEEKRVLKDLEAIKVRKVQVTEYEEFQATVQTLKDKKNELYDTLRATETHEKLLQAELRKMQLALELHTTLDAFETITISVPKDKMGMVVGKNYTKLRQFEETYHVLLDVENGTQEVKATSLPKQNALVLAAINNIALATTQSLAVHPDVLKLLMIQKGLHLKALEAKCDVKIDVQRAENTISFQASPERTALLEATLKSLNTSKATIDLPTDVIPKLIGKKGEVISKIMEETGALLDIDRVTNCVHIVGPAESVVAATAQVDAIIHDQAATAVKVNASDVAFFGRWDASQFPAFVEYLMGDKAAKLKALRKEALDIRLQVNKNKNRFDVDGNRHQIEALKGAIQSAVASFLENVHTFDVDERCLSLIIGKKGSKIKAIEAESGAKVDIQGHTLYILGEPDQIQKATALVDEIVAKSQRSVVYTSSHLTSLLLNNKRAKLNEIEKVSGCNVQLPPAPAGGKAPRTKATTMAITLTGTTSAIQLASTALEALNAENKVVYLPLDSDEVATVIGKKGETIMKLEKDTGCRLRVLDDASDGESSRELELMGNADQVAAATAALDGLLRTSARQLLHLDEFSVACLIGKKGERIKEVRAAHPNVTLDTFQKSQVVRIQGNDKGDVDACAAAILDLLQNTTVFETIKASGRGRFDALLSDQTIALHLAELEAQGGVKASVLENGAQVKLRGSPLGIAKLKSFLDMLADESSHCVASIPLSSKAHATSLRGPTDDSLHENVLQVVKQTKTVIRIKADKASPSGFAVSLEGASLAKVLDAKLRIESLLQFFFPSHVKVLSGVSASAVPRLFQSLPLLGAYHATLSLASKDSIKIITDSEANTKTVHKKLQDILKAHVKEYHEMTIPGHLVPQLVGKNGESIKRLSSESHATLNLSPADADDPWATRSLTIHSRDEANVKAAVRLVQELLHAYEAECASVVVPLTLLDAAMGLKRQSPSGVSFNVQEKTDLSATIQVHAKNASERASTVAKLQELVANTTVLQIVLPSNDIVGSLIGKGGANIKTLQSMHPGLQVDIRRAEKDGVQSKVSLRGDKAAVAAAAVWVREKIASIVAMDVEKRTFTKPKPEKAAAPVDAPVEAPIETPAKPTRHVPVGAPAALDKNARRRQRKREEKEQADAAAAKAAKGVLSPRAHYGPKSDFASPFNYLPPGTK</sequence>
<dbReference type="Gene3D" id="3.30.1370.10">
    <property type="entry name" value="K Homology domain, type 1"/>
    <property type="match status" value="4"/>
</dbReference>
<dbReference type="eggNOG" id="KOG2208">
    <property type="taxonomic scope" value="Eukaryota"/>
</dbReference>
<protein>
    <recommendedName>
        <fullName evidence="4">K Homology domain-containing protein</fullName>
    </recommendedName>
</protein>
<evidence type="ECO:0000256" key="3">
    <source>
        <dbReference type="SAM" id="MobiDB-lite"/>
    </source>
</evidence>
<dbReference type="InterPro" id="IPR036612">
    <property type="entry name" value="KH_dom_type_1_sf"/>
</dbReference>
<dbReference type="RefSeq" id="XP_008609621.1">
    <property type="nucleotide sequence ID" value="XM_008611399.1"/>
</dbReference>
<dbReference type="Pfam" id="PF00013">
    <property type="entry name" value="KH_1"/>
    <property type="match status" value="6"/>
</dbReference>
<dbReference type="SMART" id="SM00322">
    <property type="entry name" value="KH"/>
    <property type="match status" value="10"/>
</dbReference>
<keyword evidence="6" id="KW-1185">Reference proteome</keyword>
<feature type="domain" description="K Homology" evidence="4">
    <location>
        <begin position="967"/>
        <end position="1040"/>
    </location>
</feature>
<feature type="domain" description="K Homology" evidence="4">
    <location>
        <begin position="190"/>
        <end position="255"/>
    </location>
</feature>
<dbReference type="GeneID" id="19946397"/>
<feature type="region of interest" description="Disordered" evidence="3">
    <location>
        <begin position="1213"/>
        <end position="1282"/>
    </location>
</feature>
<dbReference type="InterPro" id="IPR004087">
    <property type="entry name" value="KH_dom"/>
</dbReference>
<organism evidence="5 6">
    <name type="scientific">Saprolegnia diclina (strain VS20)</name>
    <dbReference type="NCBI Taxonomy" id="1156394"/>
    <lineage>
        <taxon>Eukaryota</taxon>
        <taxon>Sar</taxon>
        <taxon>Stramenopiles</taxon>
        <taxon>Oomycota</taxon>
        <taxon>Saprolegniomycetes</taxon>
        <taxon>Saprolegniales</taxon>
        <taxon>Saprolegniaceae</taxon>
        <taxon>Saprolegnia</taxon>
    </lineage>
</organism>
<dbReference type="CDD" id="cd00105">
    <property type="entry name" value="KH-I"/>
    <property type="match status" value="5"/>
</dbReference>
<keyword evidence="1" id="KW-0677">Repeat</keyword>
<keyword evidence="2" id="KW-0694">RNA-binding</keyword>
<dbReference type="EMBL" id="JH767146">
    <property type="protein sequence ID" value="EQC36840.1"/>
    <property type="molecule type" value="Genomic_DNA"/>
</dbReference>
<dbReference type="InParanoid" id="T0QS55"/>
<dbReference type="VEuPathDB" id="FungiDB:SDRG_05670"/>
<dbReference type="STRING" id="1156394.T0QS55"/>
<feature type="domain" description="K Homology" evidence="4">
    <location>
        <begin position="387"/>
        <end position="466"/>
    </location>
</feature>
<evidence type="ECO:0000256" key="2">
    <source>
        <dbReference type="PROSITE-ProRule" id="PRU00117"/>
    </source>
</evidence>
<dbReference type="PROSITE" id="PS50084">
    <property type="entry name" value="KH_TYPE_1"/>
    <property type="match status" value="6"/>
</dbReference>
<reference evidence="5 6" key="1">
    <citation type="submission" date="2012-04" db="EMBL/GenBank/DDBJ databases">
        <title>The Genome Sequence of Saprolegnia declina VS20.</title>
        <authorList>
            <consortium name="The Broad Institute Genome Sequencing Platform"/>
            <person name="Russ C."/>
            <person name="Nusbaum C."/>
            <person name="Tyler B."/>
            <person name="van West P."/>
            <person name="Dieguez-Uribeondo J."/>
            <person name="de Bruijn I."/>
            <person name="Tripathy S."/>
            <person name="Jiang R."/>
            <person name="Young S.K."/>
            <person name="Zeng Q."/>
            <person name="Gargeya S."/>
            <person name="Fitzgerald M."/>
            <person name="Haas B."/>
            <person name="Abouelleil A."/>
            <person name="Alvarado L."/>
            <person name="Arachchi H.M."/>
            <person name="Berlin A."/>
            <person name="Chapman S.B."/>
            <person name="Goldberg J."/>
            <person name="Griggs A."/>
            <person name="Gujja S."/>
            <person name="Hansen M."/>
            <person name="Howarth C."/>
            <person name="Imamovic A."/>
            <person name="Larimer J."/>
            <person name="McCowen C."/>
            <person name="Montmayeur A."/>
            <person name="Murphy C."/>
            <person name="Neiman D."/>
            <person name="Pearson M."/>
            <person name="Priest M."/>
            <person name="Roberts A."/>
            <person name="Saif S."/>
            <person name="Shea T."/>
            <person name="Sisk P."/>
            <person name="Sykes S."/>
            <person name="Wortman J."/>
            <person name="Nusbaum C."/>
            <person name="Birren B."/>
        </authorList>
    </citation>
    <scope>NUCLEOTIDE SEQUENCE [LARGE SCALE GENOMIC DNA]</scope>
    <source>
        <strain evidence="5 6">VS20</strain>
    </source>
</reference>
<evidence type="ECO:0000313" key="6">
    <source>
        <dbReference type="Proteomes" id="UP000030762"/>
    </source>
</evidence>
<dbReference type="PANTHER" id="PTHR10288">
    <property type="entry name" value="KH DOMAIN CONTAINING RNA BINDING PROTEIN"/>
    <property type="match status" value="1"/>
</dbReference>
<dbReference type="OrthoDB" id="10027144at2759"/>
<feature type="domain" description="K Homology" evidence="4">
    <location>
        <begin position="533"/>
        <end position="610"/>
    </location>
</feature>
<feature type="compositionally biased region" description="Low complexity" evidence="3">
    <location>
        <begin position="27"/>
        <end position="46"/>
    </location>
</feature>
<feature type="domain" description="K Homology" evidence="4">
    <location>
        <begin position="683"/>
        <end position="750"/>
    </location>
</feature>